<dbReference type="Pfam" id="PF13620">
    <property type="entry name" value="CarboxypepD_reg"/>
    <property type="match status" value="1"/>
</dbReference>
<reference evidence="9 10" key="1">
    <citation type="submission" date="2020-04" db="EMBL/GenBank/DDBJ databases">
        <title>Metagenomic profiling of ammonia- and methane-oxidizing microorganisms in a Dutch drinking water treatment plant.</title>
        <authorList>
            <person name="Poghosyan L."/>
            <person name="Leucker S."/>
        </authorList>
    </citation>
    <scope>NUCLEOTIDE SEQUENCE [LARGE SCALE GENOMIC DNA]</scope>
    <source>
        <strain evidence="9">S-RSF-IL-03</strain>
    </source>
</reference>
<dbReference type="Gene3D" id="2.40.170.20">
    <property type="entry name" value="TonB-dependent receptor, beta-barrel domain"/>
    <property type="match status" value="1"/>
</dbReference>
<name>A0A849SJE7_UNCEI</name>
<dbReference type="EMBL" id="JABFRW010000008">
    <property type="protein sequence ID" value="NOT32674.1"/>
    <property type="molecule type" value="Genomic_DNA"/>
</dbReference>
<dbReference type="Proteomes" id="UP000580839">
    <property type="component" value="Unassembled WGS sequence"/>
</dbReference>
<keyword evidence="7" id="KW-0998">Cell outer membrane</keyword>
<organism evidence="9 10">
    <name type="scientific">Eiseniibacteriota bacterium</name>
    <dbReference type="NCBI Taxonomy" id="2212470"/>
    <lineage>
        <taxon>Bacteria</taxon>
        <taxon>Candidatus Eiseniibacteriota</taxon>
    </lineage>
</organism>
<gene>
    <name evidence="9" type="ORF">HOP12_00720</name>
</gene>
<keyword evidence="5 8" id="KW-0732">Signal</keyword>
<proteinExistence type="predicted"/>
<evidence type="ECO:0000256" key="7">
    <source>
        <dbReference type="ARBA" id="ARBA00023237"/>
    </source>
</evidence>
<evidence type="ECO:0000313" key="10">
    <source>
        <dbReference type="Proteomes" id="UP000580839"/>
    </source>
</evidence>
<dbReference type="PANTHER" id="PTHR30069:SF29">
    <property type="entry name" value="HEMOGLOBIN AND HEMOGLOBIN-HAPTOGLOBIN-BINDING PROTEIN 1-RELATED"/>
    <property type="match status" value="1"/>
</dbReference>
<dbReference type="PANTHER" id="PTHR30069">
    <property type="entry name" value="TONB-DEPENDENT OUTER MEMBRANE RECEPTOR"/>
    <property type="match status" value="1"/>
</dbReference>
<feature type="signal peptide" evidence="8">
    <location>
        <begin position="1"/>
        <end position="18"/>
    </location>
</feature>
<dbReference type="InterPro" id="IPR036942">
    <property type="entry name" value="Beta-barrel_TonB_sf"/>
</dbReference>
<dbReference type="Gene3D" id="2.60.40.1120">
    <property type="entry name" value="Carboxypeptidase-like, regulatory domain"/>
    <property type="match status" value="1"/>
</dbReference>
<protein>
    <submittedName>
        <fullName evidence="9">TonB-dependent receptor</fullName>
    </submittedName>
</protein>
<evidence type="ECO:0000256" key="3">
    <source>
        <dbReference type="ARBA" id="ARBA00022452"/>
    </source>
</evidence>
<dbReference type="InterPro" id="IPR008969">
    <property type="entry name" value="CarboxyPept-like_regulatory"/>
</dbReference>
<keyword evidence="6" id="KW-0472">Membrane</keyword>
<evidence type="ECO:0000256" key="1">
    <source>
        <dbReference type="ARBA" id="ARBA00004571"/>
    </source>
</evidence>
<evidence type="ECO:0000313" key="9">
    <source>
        <dbReference type="EMBL" id="NOT32674.1"/>
    </source>
</evidence>
<comment type="subcellular location">
    <subcellularLocation>
        <location evidence="1">Cell outer membrane</location>
        <topology evidence="1">Multi-pass membrane protein</topology>
    </subcellularLocation>
</comment>
<keyword evidence="3" id="KW-1134">Transmembrane beta strand</keyword>
<dbReference type="SUPFAM" id="SSF49464">
    <property type="entry name" value="Carboxypeptidase regulatory domain-like"/>
    <property type="match status" value="1"/>
</dbReference>
<accession>A0A849SJE7</accession>
<evidence type="ECO:0000256" key="6">
    <source>
        <dbReference type="ARBA" id="ARBA00023136"/>
    </source>
</evidence>
<dbReference type="GO" id="GO:0009279">
    <property type="term" value="C:cell outer membrane"/>
    <property type="evidence" value="ECO:0007669"/>
    <property type="project" value="UniProtKB-SubCell"/>
</dbReference>
<evidence type="ECO:0000256" key="8">
    <source>
        <dbReference type="SAM" id="SignalP"/>
    </source>
</evidence>
<evidence type="ECO:0000256" key="2">
    <source>
        <dbReference type="ARBA" id="ARBA00022448"/>
    </source>
</evidence>
<feature type="chain" id="PRO_5032609566" evidence="8">
    <location>
        <begin position="19"/>
        <end position="750"/>
    </location>
</feature>
<evidence type="ECO:0000256" key="4">
    <source>
        <dbReference type="ARBA" id="ARBA00022692"/>
    </source>
</evidence>
<dbReference type="AlphaFoldDB" id="A0A849SJE7"/>
<dbReference type="GO" id="GO:0044718">
    <property type="term" value="P:siderophore transmembrane transport"/>
    <property type="evidence" value="ECO:0007669"/>
    <property type="project" value="TreeGrafter"/>
</dbReference>
<keyword evidence="9" id="KW-0675">Receptor</keyword>
<comment type="caution">
    <text evidence="9">The sequence shown here is derived from an EMBL/GenBank/DDBJ whole genome shotgun (WGS) entry which is preliminary data.</text>
</comment>
<keyword evidence="2" id="KW-0813">Transport</keyword>
<keyword evidence="4" id="KW-0812">Transmembrane</keyword>
<dbReference type="InterPro" id="IPR039426">
    <property type="entry name" value="TonB-dep_rcpt-like"/>
</dbReference>
<dbReference type="SUPFAM" id="SSF56935">
    <property type="entry name" value="Porins"/>
    <property type="match status" value="1"/>
</dbReference>
<sequence>MAGLLLGAVLLATQATLATIAGTVRDSETRAPLPGAVVALTDIGVSALTSADGRYALPHVPAGPHHVAVRCLGYAPRSLHALVPRGGELEINVSLEPEPVQLSTVQVRARVTVRGTESADSAVRHDRVLSIAAMRNHPLLTEPDALVALSGGDVVVRPESPSGVHIRGGASDQTAYLIDGIPVLSPYHVAGVASAWNPDALSRLVLSSSVPSPSHPHALSGSIEAATRAPGERFRAQGSVSTTQTRLTLDGPLGDSGAGYLLSGRSGLHDVLAPRGESSYLKSTSRDWFAKLESPLLGGRARVLMYGNGNRAGASAVSEDSVSQRGRRNAFDWHGRSLGGEWSRAQANQSFSVRAWSADGEVSSDWLAAPGGIELTGTRRDLGALATFEHRARGSTVAALRMEALRTRYQIEPDSAGGPRLDLDARPPVTTLTLQHDRPLGAQVQIQVGAALALADREAYSSPRAGLKWTPTEQLELSCACARTQQFAQSLRNPESVVSNIFPVDVFVAADGARVPVANSDQASAAIIVRPWAGVRIGVQGYERVAREVLLVAPRDGEPFSTGGFTRGEARARGVSADLAISSARWGLVASYGWQRVRYEYGDSSYVPDHGAAHHLDGGVIVFPSATSSVRLGAVAVLGRRTTVVPGGFDWSACNLLNRGCEFSDSPHYGNEPLGAVALPGYLSVDVGLRMHWHLHLWGREARLEAFASASNILGRMNILTYVRPAGEDRLIGIELRPLGVLVAGVDWQF</sequence>
<evidence type="ECO:0000256" key="5">
    <source>
        <dbReference type="ARBA" id="ARBA00022729"/>
    </source>
</evidence>
<dbReference type="GO" id="GO:0015344">
    <property type="term" value="F:siderophore uptake transmembrane transporter activity"/>
    <property type="evidence" value="ECO:0007669"/>
    <property type="project" value="TreeGrafter"/>
</dbReference>